<dbReference type="InterPro" id="IPR035965">
    <property type="entry name" value="PAS-like_dom_sf"/>
</dbReference>
<gene>
    <name evidence="6" type="ORF">NBH00_22850</name>
</gene>
<dbReference type="InterPro" id="IPR029016">
    <property type="entry name" value="GAF-like_dom_sf"/>
</dbReference>
<keyword evidence="7" id="KW-1185">Reference proteome</keyword>
<accession>A0ABY5DUG4</accession>
<dbReference type="PROSITE" id="PS50112">
    <property type="entry name" value="PAS"/>
    <property type="match status" value="1"/>
</dbReference>
<evidence type="ECO:0000256" key="2">
    <source>
        <dbReference type="PROSITE-ProRule" id="PRU00169"/>
    </source>
</evidence>
<dbReference type="SUPFAM" id="SSF55781">
    <property type="entry name" value="GAF domain-like"/>
    <property type="match status" value="1"/>
</dbReference>
<evidence type="ECO:0000259" key="5">
    <source>
        <dbReference type="PROSITE" id="PS50113"/>
    </source>
</evidence>
<dbReference type="Gene3D" id="3.40.50.2300">
    <property type="match status" value="1"/>
</dbReference>
<comment type="caution">
    <text evidence="2">Lacks conserved residue(s) required for the propagation of feature annotation.</text>
</comment>
<feature type="domain" description="Response regulatory" evidence="3">
    <location>
        <begin position="5"/>
        <end position="123"/>
    </location>
</feature>
<evidence type="ECO:0000256" key="1">
    <source>
        <dbReference type="ARBA" id="ARBA00022801"/>
    </source>
</evidence>
<dbReference type="InterPro" id="IPR011006">
    <property type="entry name" value="CheY-like_superfamily"/>
</dbReference>
<feature type="domain" description="PAS" evidence="4">
    <location>
        <begin position="140"/>
        <end position="212"/>
    </location>
</feature>
<dbReference type="InterPro" id="IPR001932">
    <property type="entry name" value="PPM-type_phosphatase-like_dom"/>
</dbReference>
<dbReference type="Gene3D" id="3.60.40.10">
    <property type="entry name" value="PPM-type phosphatase domain"/>
    <property type="match status" value="1"/>
</dbReference>
<dbReference type="InterPro" id="IPR001610">
    <property type="entry name" value="PAC"/>
</dbReference>
<dbReference type="SMART" id="SM00331">
    <property type="entry name" value="PP2C_SIG"/>
    <property type="match status" value="1"/>
</dbReference>
<dbReference type="InterPro" id="IPR000014">
    <property type="entry name" value="PAS"/>
</dbReference>
<organism evidence="6 7">
    <name type="scientific">Paraconexibacter antarcticus</name>
    <dbReference type="NCBI Taxonomy" id="2949664"/>
    <lineage>
        <taxon>Bacteria</taxon>
        <taxon>Bacillati</taxon>
        <taxon>Actinomycetota</taxon>
        <taxon>Thermoleophilia</taxon>
        <taxon>Solirubrobacterales</taxon>
        <taxon>Paraconexibacteraceae</taxon>
        <taxon>Paraconexibacter</taxon>
    </lineage>
</organism>
<dbReference type="RefSeq" id="WP_254570877.1">
    <property type="nucleotide sequence ID" value="NZ_CP098502.1"/>
</dbReference>
<dbReference type="Pfam" id="PF07228">
    <property type="entry name" value="SpoIIE"/>
    <property type="match status" value="1"/>
</dbReference>
<evidence type="ECO:0000259" key="3">
    <source>
        <dbReference type="PROSITE" id="PS50110"/>
    </source>
</evidence>
<dbReference type="Gene3D" id="3.30.450.20">
    <property type="entry name" value="PAS domain"/>
    <property type="match status" value="1"/>
</dbReference>
<dbReference type="InterPro" id="IPR052016">
    <property type="entry name" value="Bact_Sigma-Reg"/>
</dbReference>
<dbReference type="CDD" id="cd00130">
    <property type="entry name" value="PAS"/>
    <property type="match status" value="1"/>
</dbReference>
<evidence type="ECO:0000313" key="7">
    <source>
        <dbReference type="Proteomes" id="UP001056035"/>
    </source>
</evidence>
<proteinExistence type="predicted"/>
<dbReference type="InterPro" id="IPR001789">
    <property type="entry name" value="Sig_transdc_resp-reg_receiver"/>
</dbReference>
<dbReference type="Proteomes" id="UP001056035">
    <property type="component" value="Chromosome"/>
</dbReference>
<dbReference type="SMART" id="SM00091">
    <property type="entry name" value="PAS"/>
    <property type="match status" value="1"/>
</dbReference>
<dbReference type="InterPro" id="IPR036457">
    <property type="entry name" value="PPM-type-like_dom_sf"/>
</dbReference>
<dbReference type="InterPro" id="IPR000700">
    <property type="entry name" value="PAS-assoc_C"/>
</dbReference>
<dbReference type="PANTHER" id="PTHR43156:SF2">
    <property type="entry name" value="STAGE II SPORULATION PROTEIN E"/>
    <property type="match status" value="1"/>
</dbReference>
<keyword evidence="1" id="KW-0378">Hydrolase</keyword>
<sequence length="697" mass="74178">MTPSDALIADGETERAEAVRAELARHGHSVRVVADRETLLDHVADDGIRLIVLAPTFGTEPVATILEALRTLPRSSPAVVVVAGTREELDEQLVREVVELGVADVWELPDGVTATDVRLRLVLAEFYARLQAEHVRVGGEFTILRRALDLTGTGFVLTDPALEDNPIVYVNESFCRMTGYSPDEILGRNCRFLQRDVTDPESIAIMRDAIREHRPVAVTLSNVRRDGTVFQNEVHIAPVRDGHGRVVRFVGVQVDVTQHRDGRGDRLAMAEGSRRLAEAALRRTRFLSDAGPRLDATLDRRAALDALALLAVPALGTACVVLSVDGDVVRRDSASGAGSAIQEALDALPETRPATPGDPVLVAATGGGPLELDGTRALQALGATNGNGSATLEGLRGFAIPLPARGRTVGVLVILGPAPLGGDDAALAQDLAARAGLAVDNARLYEEQRQVAEQLQRETLPERPLRLPRASVATRYRAGGAGMRVGGDFFDAFPIEDGATLVVIGDVTGKGAPAAALATIARSTLRTAGTYEVSPAAILRTLNLTLLRHRAETSRGRFVSVAACRLDETPTGLRATLCLAGHPAPVLQRADGTVEVVGRGGTLLGFAPSPRLWEVAVDLGPKDRLILFTDGLSEAIEGDEEDRPVTVADLVEDTRDTSLDDLADRLLEASAAGRRADDVAICVLEVTPNRDRALRSV</sequence>
<dbReference type="EMBL" id="CP098502">
    <property type="protein sequence ID" value="UTI64164.1"/>
    <property type="molecule type" value="Genomic_DNA"/>
</dbReference>
<dbReference type="SUPFAM" id="SSF52172">
    <property type="entry name" value="CheY-like"/>
    <property type="match status" value="1"/>
</dbReference>
<dbReference type="PROSITE" id="PS50113">
    <property type="entry name" value="PAC"/>
    <property type="match status" value="1"/>
</dbReference>
<evidence type="ECO:0000313" key="6">
    <source>
        <dbReference type="EMBL" id="UTI64164.1"/>
    </source>
</evidence>
<name>A0ABY5DUG4_9ACTN</name>
<dbReference type="SUPFAM" id="SSF55785">
    <property type="entry name" value="PYP-like sensor domain (PAS domain)"/>
    <property type="match status" value="1"/>
</dbReference>
<dbReference type="SUPFAM" id="SSF81606">
    <property type="entry name" value="PP2C-like"/>
    <property type="match status" value="1"/>
</dbReference>
<dbReference type="SMART" id="SM00086">
    <property type="entry name" value="PAC"/>
    <property type="match status" value="1"/>
</dbReference>
<protein>
    <submittedName>
        <fullName evidence="6">SpoIIE family protein phosphatase</fullName>
    </submittedName>
</protein>
<reference evidence="6 7" key="1">
    <citation type="submission" date="2022-06" db="EMBL/GenBank/DDBJ databases">
        <title>Paraconexibacter antarcticus.</title>
        <authorList>
            <person name="Kim C.S."/>
        </authorList>
    </citation>
    <scope>NUCLEOTIDE SEQUENCE [LARGE SCALE GENOMIC DNA]</scope>
    <source>
        <strain evidence="6 7">02-257</strain>
    </source>
</reference>
<dbReference type="PANTHER" id="PTHR43156">
    <property type="entry name" value="STAGE II SPORULATION PROTEIN E-RELATED"/>
    <property type="match status" value="1"/>
</dbReference>
<dbReference type="PROSITE" id="PS50110">
    <property type="entry name" value="RESPONSE_REGULATORY"/>
    <property type="match status" value="1"/>
</dbReference>
<dbReference type="NCBIfam" id="TIGR00229">
    <property type="entry name" value="sensory_box"/>
    <property type="match status" value="1"/>
</dbReference>
<evidence type="ECO:0000259" key="4">
    <source>
        <dbReference type="PROSITE" id="PS50112"/>
    </source>
</evidence>
<feature type="domain" description="PAC" evidence="5">
    <location>
        <begin position="214"/>
        <end position="268"/>
    </location>
</feature>
<dbReference type="Pfam" id="PF13426">
    <property type="entry name" value="PAS_9"/>
    <property type="match status" value="1"/>
</dbReference>
<dbReference type="Gene3D" id="3.30.450.40">
    <property type="match status" value="1"/>
</dbReference>